<sequence length="168" mass="18400">MMENKVTQIRVEGRPTGVVGLEHAIENIVEWAKRKTEGEIIAELISRVEKRNYIPSSIKQAYGKALLREYKKFIGEAVEEEPLVGLEVVILGPGCAQCSSLESSVRDVMAEMNLAGDLAHVTDTKEIGRYGVMGVPALIINGKVVAVGSVPEKNKIRQWLTEAAQNIS</sequence>
<dbReference type="SUPFAM" id="SSF52833">
    <property type="entry name" value="Thioredoxin-like"/>
    <property type="match status" value="1"/>
</dbReference>
<evidence type="ECO:0000259" key="1">
    <source>
        <dbReference type="Pfam" id="PF13192"/>
    </source>
</evidence>
<proteinExistence type="predicted"/>
<dbReference type="AlphaFoldDB" id="A0A0W8FRZ1"/>
<dbReference type="PANTHER" id="PTHR36450">
    <property type="entry name" value="THIOREDOXIN"/>
    <property type="match status" value="1"/>
</dbReference>
<organism evidence="2">
    <name type="scientific">hydrocarbon metagenome</name>
    <dbReference type="NCBI Taxonomy" id="938273"/>
    <lineage>
        <taxon>unclassified sequences</taxon>
        <taxon>metagenomes</taxon>
        <taxon>ecological metagenomes</taxon>
    </lineage>
</organism>
<dbReference type="PANTHER" id="PTHR36450:SF1">
    <property type="entry name" value="THIOREDOXIN"/>
    <property type="match status" value="1"/>
</dbReference>
<feature type="domain" description="Thioredoxin-like fold" evidence="1">
    <location>
        <begin position="87"/>
        <end position="161"/>
    </location>
</feature>
<dbReference type="InterPro" id="IPR005243">
    <property type="entry name" value="THIRX-like_proc"/>
</dbReference>
<dbReference type="EMBL" id="LNQE01000894">
    <property type="protein sequence ID" value="KUG23638.1"/>
    <property type="molecule type" value="Genomic_DNA"/>
</dbReference>
<evidence type="ECO:0000313" key="2">
    <source>
        <dbReference type="EMBL" id="KUG23638.1"/>
    </source>
</evidence>
<dbReference type="NCBIfam" id="TIGR00412">
    <property type="entry name" value="redox_disulf_2"/>
    <property type="match status" value="1"/>
</dbReference>
<reference evidence="2" key="1">
    <citation type="journal article" date="2015" name="Proc. Natl. Acad. Sci. U.S.A.">
        <title>Networks of energetic and metabolic interactions define dynamics in microbial communities.</title>
        <authorList>
            <person name="Embree M."/>
            <person name="Liu J.K."/>
            <person name="Al-Bassam M.M."/>
            <person name="Zengler K."/>
        </authorList>
    </citation>
    <scope>NUCLEOTIDE SEQUENCE</scope>
</reference>
<protein>
    <submittedName>
        <fullName evidence="2">Redox-active disulfide protein 2</fullName>
    </submittedName>
</protein>
<dbReference type="Gene3D" id="3.40.30.10">
    <property type="entry name" value="Glutaredoxin"/>
    <property type="match status" value="1"/>
</dbReference>
<dbReference type="InterPro" id="IPR036249">
    <property type="entry name" value="Thioredoxin-like_sf"/>
</dbReference>
<accession>A0A0W8FRZ1</accession>
<dbReference type="InterPro" id="IPR012336">
    <property type="entry name" value="Thioredoxin-like_fold"/>
</dbReference>
<name>A0A0W8FRZ1_9ZZZZ</name>
<gene>
    <name evidence="2" type="ORF">ASZ90_006574</name>
</gene>
<comment type="caution">
    <text evidence="2">The sequence shown here is derived from an EMBL/GenBank/DDBJ whole genome shotgun (WGS) entry which is preliminary data.</text>
</comment>
<dbReference type="Pfam" id="PF13192">
    <property type="entry name" value="Thioredoxin_3"/>
    <property type="match status" value="1"/>
</dbReference>